<dbReference type="InterPro" id="IPR043519">
    <property type="entry name" value="NT_sf"/>
</dbReference>
<name>A0ABY4W3C4_9PROT</name>
<dbReference type="Pfam" id="PF02410">
    <property type="entry name" value="RsfS"/>
    <property type="match status" value="1"/>
</dbReference>
<dbReference type="RefSeq" id="WP_251934870.1">
    <property type="nucleotide sequence ID" value="NZ_CP098747.1"/>
</dbReference>
<dbReference type="Proteomes" id="UP001056291">
    <property type="component" value="Chromosome"/>
</dbReference>
<evidence type="ECO:0000313" key="3">
    <source>
        <dbReference type="EMBL" id="USG61695.1"/>
    </source>
</evidence>
<accession>A0ABY4W3C4</accession>
<gene>
    <name evidence="2 3" type="primary">rsfS</name>
    <name evidence="3" type="ORF">NBZ79_01730</name>
</gene>
<dbReference type="PANTHER" id="PTHR21043:SF0">
    <property type="entry name" value="MITOCHONDRIAL ASSEMBLY OF RIBOSOMAL LARGE SUBUNIT PROTEIN 1"/>
    <property type="match status" value="1"/>
</dbReference>
<sequence length="119" mass="13431">MNANKAVVAKLRDLVEDTLNDDKAEELVSIDLSGKTSFADYMIIANGRSSRQVGAMADHLRTRIKEEGFGSVRIEGKTNGDWILVDAGDVIIHLFRPEVRDFYNLEKIWSPDFPMEMTN</sequence>
<dbReference type="InterPro" id="IPR004394">
    <property type="entry name" value="Iojap/RsfS/C7orf30"/>
</dbReference>
<keyword evidence="4" id="KW-1185">Reference proteome</keyword>
<comment type="function">
    <text evidence="2">Functions as a ribosomal silencing factor. Interacts with ribosomal protein uL14 (rplN), blocking formation of intersubunit bridge B8. Prevents association of the 30S and 50S ribosomal subunits and the formation of functional ribosomes, thus repressing translation.</text>
</comment>
<keyword evidence="2" id="KW-0963">Cytoplasm</keyword>
<comment type="similarity">
    <text evidence="1 2">Belongs to the Iojap/RsfS family.</text>
</comment>
<comment type="subunit">
    <text evidence="2">Interacts with ribosomal protein uL14 (rplN).</text>
</comment>
<dbReference type="PANTHER" id="PTHR21043">
    <property type="entry name" value="IOJAP SUPERFAMILY ORTHOLOG"/>
    <property type="match status" value="1"/>
</dbReference>
<evidence type="ECO:0000256" key="1">
    <source>
        <dbReference type="ARBA" id="ARBA00010574"/>
    </source>
</evidence>
<dbReference type="Gene3D" id="3.30.460.10">
    <property type="entry name" value="Beta Polymerase, domain 2"/>
    <property type="match status" value="1"/>
</dbReference>
<evidence type="ECO:0000313" key="4">
    <source>
        <dbReference type="Proteomes" id="UP001056291"/>
    </source>
</evidence>
<proteinExistence type="inferred from homology"/>
<dbReference type="SUPFAM" id="SSF81301">
    <property type="entry name" value="Nucleotidyltransferase"/>
    <property type="match status" value="1"/>
</dbReference>
<keyword evidence="2" id="KW-0810">Translation regulation</keyword>
<dbReference type="HAMAP" id="MF_01477">
    <property type="entry name" value="Iojap_RsfS"/>
    <property type="match status" value="1"/>
</dbReference>
<keyword evidence="2" id="KW-0678">Repressor</keyword>
<evidence type="ECO:0000256" key="2">
    <source>
        <dbReference type="HAMAP-Rule" id="MF_01477"/>
    </source>
</evidence>
<reference evidence="3" key="1">
    <citation type="submission" date="2022-06" db="EMBL/GenBank/DDBJ databases">
        <title>Sneathiella actinostolidae sp. nov., isolated from a sea anemonein the Western Pacific Ocean.</title>
        <authorList>
            <person name="Wei M.J."/>
        </authorList>
    </citation>
    <scope>NUCLEOTIDE SEQUENCE</scope>
    <source>
        <strain evidence="3">PHK-P5</strain>
    </source>
</reference>
<protein>
    <recommendedName>
        <fullName evidence="2">Ribosomal silencing factor RsfS</fullName>
    </recommendedName>
</protein>
<organism evidence="3 4">
    <name type="scientific">Sneathiella marina</name>
    <dbReference type="NCBI Taxonomy" id="2950108"/>
    <lineage>
        <taxon>Bacteria</taxon>
        <taxon>Pseudomonadati</taxon>
        <taxon>Pseudomonadota</taxon>
        <taxon>Alphaproteobacteria</taxon>
        <taxon>Sneathiellales</taxon>
        <taxon>Sneathiellaceae</taxon>
        <taxon>Sneathiella</taxon>
    </lineage>
</organism>
<dbReference type="EMBL" id="CP098747">
    <property type="protein sequence ID" value="USG61695.1"/>
    <property type="molecule type" value="Genomic_DNA"/>
</dbReference>
<comment type="subcellular location">
    <subcellularLocation>
        <location evidence="2">Cytoplasm</location>
    </subcellularLocation>
</comment>
<dbReference type="NCBIfam" id="TIGR00090">
    <property type="entry name" value="rsfS_iojap_ybeB"/>
    <property type="match status" value="1"/>
</dbReference>